<reference evidence="2" key="1">
    <citation type="submission" date="2016-10" db="EMBL/GenBank/DDBJ databases">
        <authorList>
            <person name="Varghese N."/>
            <person name="Submissions S."/>
        </authorList>
    </citation>
    <scope>NUCLEOTIDE SEQUENCE [LARGE SCALE GENOMIC DNA]</scope>
    <source>
        <strain evidence="2">SP</strain>
    </source>
</reference>
<dbReference type="Pfam" id="PF04294">
    <property type="entry name" value="VanW"/>
    <property type="match status" value="1"/>
</dbReference>
<evidence type="ECO:0000313" key="2">
    <source>
        <dbReference type="Proteomes" id="UP000198935"/>
    </source>
</evidence>
<dbReference type="PANTHER" id="PTHR35788">
    <property type="entry name" value="EXPORTED PROTEIN-RELATED"/>
    <property type="match status" value="1"/>
</dbReference>
<evidence type="ECO:0000313" key="1">
    <source>
        <dbReference type="EMBL" id="SDY49679.1"/>
    </source>
</evidence>
<dbReference type="STRING" id="1503961.SAMN05421736_102107"/>
<keyword evidence="2" id="KW-1185">Reference proteome</keyword>
<dbReference type="InterPro" id="IPR007391">
    <property type="entry name" value="Vancomycin_resist_VanW"/>
</dbReference>
<name>A0A1H3KCL2_9BACI</name>
<dbReference type="OrthoDB" id="9813301at2"/>
<gene>
    <name evidence="1" type="ORF">SAMN05421736_102107</name>
</gene>
<organism evidence="1 2">
    <name type="scientific">Evansella caseinilytica</name>
    <dbReference type="NCBI Taxonomy" id="1503961"/>
    <lineage>
        <taxon>Bacteria</taxon>
        <taxon>Bacillati</taxon>
        <taxon>Bacillota</taxon>
        <taxon>Bacilli</taxon>
        <taxon>Bacillales</taxon>
        <taxon>Bacillaceae</taxon>
        <taxon>Evansella</taxon>
    </lineage>
</organism>
<protein>
    <submittedName>
        <fullName evidence="1">Vancomycin resistance protein YoaR, contains peptidoglycan-binding and VanW domains</fullName>
    </submittedName>
</protein>
<sequence>MKKLSLFLILLLIQAVNKNDNLILTHDGTTLASVNRAAFTSTFLDEPVIDEAIYNEFLEKLDKQFFQEPVNAHIDEHGAIVPGKIGYKLDRQSLTNEFYAYFFSRGPAQIEIPKLVVYPKVDSELLATIRVQQISSYVTYFNKNNDERSHNIALAAEAINNDVVFPGEIFSFNKAVGERTLEKGYLPAPVIVKGELYEGIGGGICQVSSTLFNAVDRAGVQIIQRYSHSRRVPYVPPGRDATVSWYGPDFTFKNIHNQPLLIQAKAVEGKVVISVYSSDVINVEPRNVPKAPEHLPEEIRINF</sequence>
<dbReference type="EMBL" id="FNPI01000002">
    <property type="protein sequence ID" value="SDY49679.1"/>
    <property type="molecule type" value="Genomic_DNA"/>
</dbReference>
<dbReference type="InterPro" id="IPR052913">
    <property type="entry name" value="Glycopeptide_resist_protein"/>
</dbReference>
<dbReference type="AlphaFoldDB" id="A0A1H3KCL2"/>
<proteinExistence type="predicted"/>
<dbReference type="PANTHER" id="PTHR35788:SF1">
    <property type="entry name" value="EXPORTED PROTEIN"/>
    <property type="match status" value="1"/>
</dbReference>
<dbReference type="Proteomes" id="UP000198935">
    <property type="component" value="Unassembled WGS sequence"/>
</dbReference>
<accession>A0A1H3KCL2</accession>